<evidence type="ECO:0000256" key="3">
    <source>
        <dbReference type="ARBA" id="ARBA00023180"/>
    </source>
</evidence>
<sequence length="347" mass="37947">MQAASNVTELEVIAPQAALLVQDGVLPDGSQSVFHGWVSDALTLRQYKLKDVVLDRSLMVFLQQGRLITDTNYLQSPDALAALTIRPDDLIASPAEDVAACFDHWDTNYYHWLVHTVPTLFQLKQQGFNGKLILPQLTPWQQETVRLVGFDPAHSILTQPGKHYAFKTVLYTDYVRGAADFSPSVLARSAYHALATQAGVTGQEQRTLNLFIERGAASNRAMPNEAALTQALTEAGFTAVRPETMSIAEQARLFAKARIVVGALGAGMANLAWCRPGTVVFELVPQHHQNPCTLSLATQMGLPYWGELVETGVEAESHVAGSQRAFNVPAIVQRAKQLADYARDTVP</sequence>
<evidence type="ECO:0000256" key="1">
    <source>
        <dbReference type="ARBA" id="ARBA00022676"/>
    </source>
</evidence>
<dbReference type="EMBL" id="BJXQ01000012">
    <property type="protein sequence ID" value="GEN04044.1"/>
    <property type="molecule type" value="Genomic_DNA"/>
</dbReference>
<dbReference type="Proteomes" id="UP000032673">
    <property type="component" value="Unassembled WGS sequence"/>
</dbReference>
<keyword evidence="3" id="KW-0325">Glycoprotein</keyword>
<evidence type="ECO:0000313" key="6">
    <source>
        <dbReference type="EMBL" id="GEN04044.1"/>
    </source>
</evidence>
<name>A0A6N3T7T1_9PROT</name>
<dbReference type="PANTHER" id="PTHR20961">
    <property type="entry name" value="GLYCOSYLTRANSFERASE"/>
    <property type="match status" value="1"/>
</dbReference>
<dbReference type="EMBL" id="BAMW01000009">
    <property type="protein sequence ID" value="GAN62536.1"/>
    <property type="molecule type" value="Genomic_DNA"/>
</dbReference>
<evidence type="ECO:0000313" key="5">
    <source>
        <dbReference type="EMBL" id="GAN62536.1"/>
    </source>
</evidence>
<dbReference type="AlphaFoldDB" id="A0A6N3T7T1"/>
<dbReference type="Proteomes" id="UP000321104">
    <property type="component" value="Unassembled WGS sequence"/>
</dbReference>
<organism evidence="6 8">
    <name type="scientific">Acetobacter indonesiensis</name>
    <dbReference type="NCBI Taxonomy" id="104101"/>
    <lineage>
        <taxon>Bacteria</taxon>
        <taxon>Pseudomonadati</taxon>
        <taxon>Pseudomonadota</taxon>
        <taxon>Alphaproteobacteria</taxon>
        <taxon>Acetobacterales</taxon>
        <taxon>Acetobacteraceae</taxon>
        <taxon>Acetobacter</taxon>
    </lineage>
</organism>
<evidence type="ECO:0000259" key="4">
    <source>
        <dbReference type="Pfam" id="PF04577"/>
    </source>
</evidence>
<keyword evidence="2" id="KW-0808">Transferase</keyword>
<dbReference type="InterPro" id="IPR007657">
    <property type="entry name" value="Glycosyltransferase_61"/>
</dbReference>
<proteinExistence type="predicted"/>
<reference evidence="6 8" key="2">
    <citation type="submission" date="2019-07" db="EMBL/GenBank/DDBJ databases">
        <title>Whole genome shotgun sequence of Acetobacter indonesiensis NBRC 16471.</title>
        <authorList>
            <person name="Hosoyama A."/>
            <person name="Uohara A."/>
            <person name="Ohji S."/>
            <person name="Ichikawa N."/>
        </authorList>
    </citation>
    <scope>NUCLEOTIDE SEQUENCE [LARGE SCALE GENOMIC DNA]</scope>
    <source>
        <strain evidence="6 8">NBRC 16471</strain>
    </source>
</reference>
<keyword evidence="1" id="KW-0328">Glycosyltransferase</keyword>
<reference evidence="5 7" key="1">
    <citation type="submission" date="2012-11" db="EMBL/GenBank/DDBJ databases">
        <title>Whole genome sequence of Acetobacter indonesiensis 5H-1.</title>
        <authorList>
            <person name="Azuma Y."/>
            <person name="Higashiura N."/>
            <person name="Hirakawa H."/>
            <person name="Matsushita K."/>
        </authorList>
    </citation>
    <scope>NUCLEOTIDE SEQUENCE [LARGE SCALE GENOMIC DNA]</scope>
    <source>
        <strain evidence="5 7">5H-1</strain>
    </source>
</reference>
<accession>A0A6N3T7T1</accession>
<evidence type="ECO:0000256" key="2">
    <source>
        <dbReference type="ARBA" id="ARBA00022679"/>
    </source>
</evidence>
<comment type="caution">
    <text evidence="6">The sequence shown here is derived from an EMBL/GenBank/DDBJ whole genome shotgun (WGS) entry which is preliminary data.</text>
</comment>
<protein>
    <recommendedName>
        <fullName evidence="4">Glycosyltransferase 61 catalytic domain-containing protein</fullName>
    </recommendedName>
</protein>
<dbReference type="Pfam" id="PF04577">
    <property type="entry name" value="Glyco_transf_61"/>
    <property type="match status" value="1"/>
</dbReference>
<feature type="domain" description="Glycosyltransferase 61 catalytic" evidence="4">
    <location>
        <begin position="109"/>
        <end position="280"/>
    </location>
</feature>
<evidence type="ECO:0000313" key="8">
    <source>
        <dbReference type="Proteomes" id="UP000321104"/>
    </source>
</evidence>
<gene>
    <name evidence="5" type="ORF">Abin_009_009</name>
    <name evidence="6" type="ORF">AIN02nite_20690</name>
</gene>
<keyword evidence="7" id="KW-1185">Reference proteome</keyword>
<dbReference type="InterPro" id="IPR049625">
    <property type="entry name" value="Glyco_transf_61_cat"/>
</dbReference>
<dbReference type="GO" id="GO:0016757">
    <property type="term" value="F:glycosyltransferase activity"/>
    <property type="evidence" value="ECO:0007669"/>
    <property type="project" value="UniProtKB-KW"/>
</dbReference>
<evidence type="ECO:0000313" key="7">
    <source>
        <dbReference type="Proteomes" id="UP000032673"/>
    </source>
</evidence>